<dbReference type="EMBL" id="UYJE01002696">
    <property type="protein sequence ID" value="VDI12894.1"/>
    <property type="molecule type" value="Genomic_DNA"/>
</dbReference>
<accession>A0A8B6D020</accession>
<evidence type="ECO:0000313" key="1">
    <source>
        <dbReference type="EMBL" id="VDI12894.1"/>
    </source>
</evidence>
<sequence>MPCRYNSRRLENLAVHRRHLNPSEGTGSGFVEGSLTNTDLRKRLWTRETPSYIGESVNDEADIIYDETPSLRMFITKNGGFQTLKRQLAQRFGPVKFEDDDDGKLVLLRVIEIQEGVNRLLAEKILMDRL</sequence>
<evidence type="ECO:0000313" key="2">
    <source>
        <dbReference type="Proteomes" id="UP000596742"/>
    </source>
</evidence>
<reference evidence="1" key="1">
    <citation type="submission" date="2018-11" db="EMBL/GenBank/DDBJ databases">
        <authorList>
            <person name="Alioto T."/>
            <person name="Alioto T."/>
        </authorList>
    </citation>
    <scope>NUCLEOTIDE SEQUENCE</scope>
</reference>
<proteinExistence type="predicted"/>
<dbReference type="OrthoDB" id="6143947at2759"/>
<name>A0A8B6D020_MYTGA</name>
<keyword evidence="2" id="KW-1185">Reference proteome</keyword>
<protein>
    <submittedName>
        <fullName evidence="1">Uncharacterized protein</fullName>
    </submittedName>
</protein>
<dbReference type="Proteomes" id="UP000596742">
    <property type="component" value="Unassembled WGS sequence"/>
</dbReference>
<gene>
    <name evidence="1" type="ORF">MGAL_10B044750</name>
</gene>
<organism evidence="1 2">
    <name type="scientific">Mytilus galloprovincialis</name>
    <name type="common">Mediterranean mussel</name>
    <dbReference type="NCBI Taxonomy" id="29158"/>
    <lineage>
        <taxon>Eukaryota</taxon>
        <taxon>Metazoa</taxon>
        <taxon>Spiralia</taxon>
        <taxon>Lophotrochozoa</taxon>
        <taxon>Mollusca</taxon>
        <taxon>Bivalvia</taxon>
        <taxon>Autobranchia</taxon>
        <taxon>Pteriomorphia</taxon>
        <taxon>Mytilida</taxon>
        <taxon>Mytiloidea</taxon>
        <taxon>Mytilidae</taxon>
        <taxon>Mytilinae</taxon>
        <taxon>Mytilus</taxon>
    </lineage>
</organism>
<comment type="caution">
    <text evidence="1">The sequence shown here is derived from an EMBL/GenBank/DDBJ whole genome shotgun (WGS) entry which is preliminary data.</text>
</comment>
<dbReference type="AlphaFoldDB" id="A0A8B6D020"/>